<dbReference type="SUPFAM" id="SSF81345">
    <property type="entry name" value="ABC transporter involved in vitamin B12 uptake, BtuC"/>
    <property type="match status" value="1"/>
</dbReference>
<dbReference type="PANTHER" id="PTHR30477:SF8">
    <property type="entry name" value="METAL TRANSPORT SYSTEM MEMBRANE PROTEIN CT_070-RELATED"/>
    <property type="match status" value="1"/>
</dbReference>
<dbReference type="PANTHER" id="PTHR30477">
    <property type="entry name" value="ABC-TRANSPORTER METAL-BINDING PROTEIN"/>
    <property type="match status" value="1"/>
</dbReference>
<protein>
    <submittedName>
        <fullName evidence="10">Mn-Zn_transporter_SitD</fullName>
    </submittedName>
</protein>
<keyword evidence="7 9" id="KW-0472">Membrane</keyword>
<feature type="transmembrane region" description="Helical" evidence="9">
    <location>
        <begin position="255"/>
        <end position="275"/>
    </location>
</feature>
<feature type="transmembrane region" description="Helical" evidence="9">
    <location>
        <begin position="6"/>
        <end position="27"/>
    </location>
</feature>
<evidence type="ECO:0000313" key="10">
    <source>
        <dbReference type="EMBL" id="CAA9458177.1"/>
    </source>
</evidence>
<comment type="similarity">
    <text evidence="2 8">Belongs to the ABC-3 integral membrane protein family.</text>
</comment>
<keyword evidence="3 8" id="KW-0813">Transport</keyword>
<evidence type="ECO:0000256" key="7">
    <source>
        <dbReference type="ARBA" id="ARBA00023136"/>
    </source>
</evidence>
<feature type="transmembrane region" description="Helical" evidence="9">
    <location>
        <begin position="143"/>
        <end position="162"/>
    </location>
</feature>
<name>A0A6J4QXU9_9ACTN</name>
<evidence type="ECO:0000256" key="2">
    <source>
        <dbReference type="ARBA" id="ARBA00008034"/>
    </source>
</evidence>
<feature type="transmembrane region" description="Helical" evidence="9">
    <location>
        <begin position="34"/>
        <end position="51"/>
    </location>
</feature>
<dbReference type="InterPro" id="IPR037294">
    <property type="entry name" value="ABC_BtuC-like"/>
</dbReference>
<proteinExistence type="inferred from homology"/>
<dbReference type="CDD" id="cd06550">
    <property type="entry name" value="TM_ABC_iron-siderophores_like"/>
    <property type="match status" value="1"/>
</dbReference>
<organism evidence="10">
    <name type="scientific">uncultured Rubrobacteraceae bacterium</name>
    <dbReference type="NCBI Taxonomy" id="349277"/>
    <lineage>
        <taxon>Bacteria</taxon>
        <taxon>Bacillati</taxon>
        <taxon>Actinomycetota</taxon>
        <taxon>Rubrobacteria</taxon>
        <taxon>Rubrobacterales</taxon>
        <taxon>Rubrobacteraceae</taxon>
        <taxon>environmental samples</taxon>
    </lineage>
</organism>
<feature type="transmembrane region" description="Helical" evidence="9">
    <location>
        <begin position="174"/>
        <end position="198"/>
    </location>
</feature>
<feature type="transmembrane region" description="Helical" evidence="9">
    <location>
        <begin position="90"/>
        <end position="109"/>
    </location>
</feature>
<dbReference type="Gene3D" id="1.10.3470.10">
    <property type="entry name" value="ABC transporter involved in vitamin B12 uptake, BtuC"/>
    <property type="match status" value="1"/>
</dbReference>
<feature type="transmembrane region" description="Helical" evidence="9">
    <location>
        <begin position="230"/>
        <end position="249"/>
    </location>
</feature>
<keyword evidence="4" id="KW-1003">Cell membrane</keyword>
<keyword evidence="5 8" id="KW-0812">Transmembrane</keyword>
<feature type="transmembrane region" description="Helical" evidence="9">
    <location>
        <begin position="57"/>
        <end position="78"/>
    </location>
</feature>
<evidence type="ECO:0000256" key="1">
    <source>
        <dbReference type="ARBA" id="ARBA00004651"/>
    </source>
</evidence>
<dbReference type="EMBL" id="CADCVI010000034">
    <property type="protein sequence ID" value="CAA9458177.1"/>
    <property type="molecule type" value="Genomic_DNA"/>
</dbReference>
<evidence type="ECO:0000256" key="6">
    <source>
        <dbReference type="ARBA" id="ARBA00022989"/>
    </source>
</evidence>
<reference evidence="10" key="1">
    <citation type="submission" date="2020-02" db="EMBL/GenBank/DDBJ databases">
        <authorList>
            <person name="Meier V. D."/>
        </authorList>
    </citation>
    <scope>NUCLEOTIDE SEQUENCE</scope>
    <source>
        <strain evidence="10">AVDCRST_MAG25</strain>
    </source>
</reference>
<dbReference type="InterPro" id="IPR001626">
    <property type="entry name" value="ABC_TroCD"/>
</dbReference>
<evidence type="ECO:0000256" key="9">
    <source>
        <dbReference type="SAM" id="Phobius"/>
    </source>
</evidence>
<dbReference type="GO" id="GO:0010043">
    <property type="term" value="P:response to zinc ion"/>
    <property type="evidence" value="ECO:0007669"/>
    <property type="project" value="TreeGrafter"/>
</dbReference>
<evidence type="ECO:0000256" key="4">
    <source>
        <dbReference type="ARBA" id="ARBA00022475"/>
    </source>
</evidence>
<dbReference type="Pfam" id="PF00950">
    <property type="entry name" value="ABC-3"/>
    <property type="match status" value="1"/>
</dbReference>
<evidence type="ECO:0000256" key="3">
    <source>
        <dbReference type="ARBA" id="ARBA00022448"/>
    </source>
</evidence>
<comment type="subcellular location">
    <subcellularLocation>
        <location evidence="1 8">Cell membrane</location>
        <topology evidence="1 8">Multi-pass membrane protein</topology>
    </subcellularLocation>
</comment>
<evidence type="ECO:0000256" key="8">
    <source>
        <dbReference type="RuleBase" id="RU003943"/>
    </source>
</evidence>
<keyword evidence="6 9" id="KW-1133">Transmembrane helix</keyword>
<dbReference type="Gene3D" id="1.10.10.10">
    <property type="entry name" value="Winged helix-like DNA-binding domain superfamily/Winged helix DNA-binding domain"/>
    <property type="match status" value="1"/>
</dbReference>
<accession>A0A6J4QXU9</accession>
<dbReference type="AlphaFoldDB" id="A0A6J4QXU9"/>
<dbReference type="InterPro" id="IPR036388">
    <property type="entry name" value="WH-like_DNA-bd_sf"/>
</dbReference>
<evidence type="ECO:0000256" key="5">
    <source>
        <dbReference type="ARBA" id="ARBA00022692"/>
    </source>
</evidence>
<dbReference type="GO" id="GO:0055085">
    <property type="term" value="P:transmembrane transport"/>
    <property type="evidence" value="ECO:0007669"/>
    <property type="project" value="InterPro"/>
</dbReference>
<dbReference type="GO" id="GO:0043190">
    <property type="term" value="C:ATP-binding cassette (ABC) transporter complex"/>
    <property type="evidence" value="ECO:0007669"/>
    <property type="project" value="InterPro"/>
</dbReference>
<sequence>MSADLIIILTAVLVAIPCALLGTLLVLRQMSMMGDAISHAVLPGIVIAFFISESLGALTSLIGAGVFGLLTAVLVEALRNTGRVKEDSSIGIVFTALFALGVFLVSKFAREVHLDLNHVLYGEIAFAPLNSLLVGGVDLGPRSLWAMGIVTVLTMGMVLLLYKELKIATFDPGLAAAVGLSPVLVHYLLMGAVSVTTVGAFDSVGAIVVVAFLIVPPATAYLLTERLSHMMALAVLLGSGSAVAGYYLAAVFDVAIAGMMAVVAGGFFVLALLLSPSRGLVANLRRQRGNRRSFTRSLLLAGLERLGGHASETELARLLDWEEDSLSQPLEDASRGGLVYRPTPGEVALTGEGQSAVSQLAREHALTVPAP</sequence>
<gene>
    <name evidence="10" type="ORF">AVDCRST_MAG25-422</name>
</gene>
<feature type="transmembrane region" description="Helical" evidence="9">
    <location>
        <begin position="204"/>
        <end position="223"/>
    </location>
</feature>